<protein>
    <submittedName>
        <fullName evidence="2">Uncharacterized protein</fullName>
    </submittedName>
</protein>
<keyword evidence="1" id="KW-0732">Signal</keyword>
<gene>
    <name evidence="2" type="ORF">R5W23_001898</name>
</gene>
<keyword evidence="3" id="KW-1185">Reference proteome</keyword>
<comment type="caution">
    <text evidence="2">The sequence shown here is derived from an EMBL/GenBank/DDBJ whole genome shotgun (WGS) entry which is preliminary data.</text>
</comment>
<dbReference type="Proteomes" id="UP001272242">
    <property type="component" value="Unassembled WGS sequence"/>
</dbReference>
<feature type="chain" id="PRO_5045844130" evidence="1">
    <location>
        <begin position="21"/>
        <end position="81"/>
    </location>
</feature>
<name>A0ABU5F1F1_9BACT</name>
<feature type="signal peptide" evidence="1">
    <location>
        <begin position="1"/>
        <end position="20"/>
    </location>
</feature>
<accession>A0ABU5F1F1</accession>
<dbReference type="RefSeq" id="WP_261189571.1">
    <property type="nucleotide sequence ID" value="NZ_JAXBLV010000181.1"/>
</dbReference>
<proteinExistence type="predicted"/>
<evidence type="ECO:0000313" key="2">
    <source>
        <dbReference type="EMBL" id="MDY3560652.1"/>
    </source>
</evidence>
<sequence>MIRKLILSAVFTTSTLTAMVATPTTAEASLPPLLPHHRFEVLVLRGSQGWQSHGVYRLHVEAKVIAIRLRQQGYKVEIREF</sequence>
<organism evidence="2 3">
    <name type="scientific">Gemmata algarum</name>
    <dbReference type="NCBI Taxonomy" id="2975278"/>
    <lineage>
        <taxon>Bacteria</taxon>
        <taxon>Pseudomonadati</taxon>
        <taxon>Planctomycetota</taxon>
        <taxon>Planctomycetia</taxon>
        <taxon>Gemmatales</taxon>
        <taxon>Gemmataceae</taxon>
        <taxon>Gemmata</taxon>
    </lineage>
</organism>
<reference evidence="3" key="1">
    <citation type="journal article" date="2023" name="Mar. Drugs">
        <title>Gemmata algarum, a Novel Planctomycete Isolated from an Algal Mat, Displays Antimicrobial Activity.</title>
        <authorList>
            <person name="Kumar G."/>
            <person name="Kallscheuer N."/>
            <person name="Kashif M."/>
            <person name="Ahamad S."/>
            <person name="Jagadeeshwari U."/>
            <person name="Pannikurungottu S."/>
            <person name="Haufschild T."/>
            <person name="Kabuu M."/>
            <person name="Sasikala C."/>
            <person name="Jogler C."/>
            <person name="Ramana C."/>
        </authorList>
    </citation>
    <scope>NUCLEOTIDE SEQUENCE [LARGE SCALE GENOMIC DNA]</scope>
    <source>
        <strain evidence="3">JC673</strain>
    </source>
</reference>
<evidence type="ECO:0000256" key="1">
    <source>
        <dbReference type="SAM" id="SignalP"/>
    </source>
</evidence>
<evidence type="ECO:0000313" key="3">
    <source>
        <dbReference type="Proteomes" id="UP001272242"/>
    </source>
</evidence>
<dbReference type="EMBL" id="JAXBLV010000181">
    <property type="protein sequence ID" value="MDY3560652.1"/>
    <property type="molecule type" value="Genomic_DNA"/>
</dbReference>